<comment type="caution">
    <text evidence="1">The sequence shown here is derived from an EMBL/GenBank/DDBJ whole genome shotgun (WGS) entry which is preliminary data.</text>
</comment>
<dbReference type="HOGENOM" id="CLU_3080457_0_0_6"/>
<dbReference type="Proteomes" id="UP000005959">
    <property type="component" value="Unassembled WGS sequence"/>
</dbReference>
<accession>G9YD91</accession>
<protein>
    <submittedName>
        <fullName evidence="1">Uncharacterized protein</fullName>
    </submittedName>
</protein>
<evidence type="ECO:0000313" key="2">
    <source>
        <dbReference type="Proteomes" id="UP000005959"/>
    </source>
</evidence>
<evidence type="ECO:0000313" key="1">
    <source>
        <dbReference type="EMBL" id="EHM37971.1"/>
    </source>
</evidence>
<reference evidence="1 2" key="1">
    <citation type="submission" date="2011-08" db="EMBL/GenBank/DDBJ databases">
        <authorList>
            <person name="Weinstock G."/>
            <person name="Sodergren E."/>
            <person name="Clifton S."/>
            <person name="Fulton L."/>
            <person name="Fulton B."/>
            <person name="Courtney L."/>
            <person name="Fronick C."/>
            <person name="Harrison M."/>
            <person name="Strong C."/>
            <person name="Farmer C."/>
            <person name="Delahaunty K."/>
            <person name="Markovic C."/>
            <person name="Hall O."/>
            <person name="Minx P."/>
            <person name="Tomlinson C."/>
            <person name="Mitreva M."/>
            <person name="Hou S."/>
            <person name="Chen J."/>
            <person name="Wollam A."/>
            <person name="Pepin K.H."/>
            <person name="Johnson M."/>
            <person name="Bhonagiri V."/>
            <person name="Zhang X."/>
            <person name="Suruliraj S."/>
            <person name="Warren W."/>
            <person name="Chinwalla A."/>
            <person name="Mardis E.R."/>
            <person name="Wilson R.K."/>
        </authorList>
    </citation>
    <scope>NUCLEOTIDE SEQUENCE [LARGE SCALE GENOMIC DNA]</scope>
    <source>
        <strain evidence="1 2">ATCC 51873</strain>
    </source>
</reference>
<dbReference type="AlphaFoldDB" id="G9YD91"/>
<organism evidence="1 2">
    <name type="scientific">Hafnia alvei ATCC 51873</name>
    <dbReference type="NCBI Taxonomy" id="1002364"/>
    <lineage>
        <taxon>Bacteria</taxon>
        <taxon>Pseudomonadati</taxon>
        <taxon>Pseudomonadota</taxon>
        <taxon>Gammaproteobacteria</taxon>
        <taxon>Enterobacterales</taxon>
        <taxon>Hafniaceae</taxon>
        <taxon>Hafnia</taxon>
    </lineage>
</organism>
<name>G9YD91_HAFAL</name>
<proteinExistence type="predicted"/>
<dbReference type="EMBL" id="AGCI01000110">
    <property type="protein sequence ID" value="EHM37971.1"/>
    <property type="molecule type" value="Genomic_DNA"/>
</dbReference>
<sequence length="52" mass="6001">MGIFQNTSYKAIVDDPLISNNIFNIPCNDYGIFLKNIKYGKLLRLLILKILK</sequence>
<gene>
    <name evidence="1" type="ORF">HMPREF0454_04602</name>
</gene>